<keyword evidence="8" id="KW-1185">Reference proteome</keyword>
<sequence length="313" mass="36281">MSVRSRETDETTMLGYPCMNRTLRDRDIPLRCNRDMRKATFEERGLPYASELAVQNLTDLYQILRWNLDEDIRFYRCTSTLVPWNSQFDLADLPDYDDIELLAQRCGRLIERHDMRFTFHPDYWCKLASTDDETVRRAVDAVEYHADWLDLMELDRSPYYGINVHIGATYGDKTATAERFRGAVKRLSPGARARLTVENDDEESLWSVPELVEEVGDEVGVPVVFDYHHHSFTDRGLPYREAFAQAASTWGDVRPATHYSEPARLHDDPDAKPQSHSEYVADLPEWLREQSDVMIEAGAKERAVLEMQTADEH</sequence>
<dbReference type="InterPro" id="IPR036237">
    <property type="entry name" value="Xyl_isomerase-like_sf"/>
</dbReference>
<dbReference type="SUPFAM" id="SSF51658">
    <property type="entry name" value="Xylose isomerase-like"/>
    <property type="match status" value="1"/>
</dbReference>
<comment type="caution">
    <text evidence="7">The sequence shown here is derived from an EMBL/GenBank/DDBJ whole genome shotgun (WGS) entry which is preliminary data.</text>
</comment>
<dbReference type="GO" id="GO:0006281">
    <property type="term" value="P:DNA repair"/>
    <property type="evidence" value="ECO:0007669"/>
    <property type="project" value="UniProtKB-KW"/>
</dbReference>
<dbReference type="AlphaFoldDB" id="A0ABD5RBB7"/>
<evidence type="ECO:0000256" key="2">
    <source>
        <dbReference type="ARBA" id="ARBA00022759"/>
    </source>
</evidence>
<evidence type="ECO:0000256" key="6">
    <source>
        <dbReference type="ARBA" id="ARBA00023204"/>
    </source>
</evidence>
<keyword evidence="5" id="KW-0378">Hydrolase</keyword>
<evidence type="ECO:0000256" key="1">
    <source>
        <dbReference type="ARBA" id="ARBA00022722"/>
    </source>
</evidence>
<keyword evidence="3" id="KW-0227">DNA damage</keyword>
<dbReference type="Pfam" id="PF03851">
    <property type="entry name" value="UvdE"/>
    <property type="match status" value="1"/>
</dbReference>
<name>A0ABD5RBB7_9EURY</name>
<dbReference type="EMBL" id="JBHSKX010000002">
    <property type="protein sequence ID" value="MFC5367279.1"/>
    <property type="molecule type" value="Genomic_DNA"/>
</dbReference>
<dbReference type="GO" id="GO:0016787">
    <property type="term" value="F:hydrolase activity"/>
    <property type="evidence" value="ECO:0007669"/>
    <property type="project" value="UniProtKB-KW"/>
</dbReference>
<organism evidence="7 8">
    <name type="scientific">Salinirubrum litoreum</name>
    <dbReference type="NCBI Taxonomy" id="1126234"/>
    <lineage>
        <taxon>Archaea</taxon>
        <taxon>Methanobacteriati</taxon>
        <taxon>Methanobacteriota</taxon>
        <taxon>Stenosarchaea group</taxon>
        <taxon>Halobacteria</taxon>
        <taxon>Halobacteriales</taxon>
        <taxon>Haloferacaceae</taxon>
        <taxon>Salinirubrum</taxon>
    </lineage>
</organism>
<gene>
    <name evidence="7" type="primary">uvsE</name>
    <name evidence="7" type="ORF">ACFPJ5_10025</name>
</gene>
<proteinExistence type="predicted"/>
<dbReference type="Proteomes" id="UP001596201">
    <property type="component" value="Unassembled WGS sequence"/>
</dbReference>
<evidence type="ECO:0000256" key="4">
    <source>
        <dbReference type="ARBA" id="ARBA00022769"/>
    </source>
</evidence>
<evidence type="ECO:0000256" key="3">
    <source>
        <dbReference type="ARBA" id="ARBA00022763"/>
    </source>
</evidence>
<dbReference type="RefSeq" id="WP_227229541.1">
    <property type="nucleotide sequence ID" value="NZ_JAJCVJ010000002.1"/>
</dbReference>
<evidence type="ECO:0000313" key="8">
    <source>
        <dbReference type="Proteomes" id="UP001596201"/>
    </source>
</evidence>
<protein>
    <submittedName>
        <fullName evidence="7">UV DNA damage repair endonuclease UvsE</fullName>
    </submittedName>
</protein>
<keyword evidence="4" id="KW-0228">DNA excision</keyword>
<dbReference type="Gene3D" id="3.20.20.150">
    <property type="entry name" value="Divalent-metal-dependent TIM barrel enzymes"/>
    <property type="match status" value="1"/>
</dbReference>
<dbReference type="NCBIfam" id="TIGR00629">
    <property type="entry name" value="uvde"/>
    <property type="match status" value="1"/>
</dbReference>
<dbReference type="PANTHER" id="PTHR31290">
    <property type="entry name" value="UV-DAMAGE ENDONUCLEASE"/>
    <property type="match status" value="1"/>
</dbReference>
<accession>A0ABD5RBB7</accession>
<evidence type="ECO:0000256" key="5">
    <source>
        <dbReference type="ARBA" id="ARBA00022801"/>
    </source>
</evidence>
<dbReference type="InterPro" id="IPR004601">
    <property type="entry name" value="UvdE"/>
</dbReference>
<evidence type="ECO:0000313" key="7">
    <source>
        <dbReference type="EMBL" id="MFC5367279.1"/>
    </source>
</evidence>
<reference evidence="7 8" key="1">
    <citation type="journal article" date="2019" name="Int. J. Syst. Evol. Microbiol.">
        <title>The Global Catalogue of Microorganisms (GCM) 10K type strain sequencing project: providing services to taxonomists for standard genome sequencing and annotation.</title>
        <authorList>
            <consortium name="The Broad Institute Genomics Platform"/>
            <consortium name="The Broad Institute Genome Sequencing Center for Infectious Disease"/>
            <person name="Wu L."/>
            <person name="Ma J."/>
        </authorList>
    </citation>
    <scope>NUCLEOTIDE SEQUENCE [LARGE SCALE GENOMIC DNA]</scope>
    <source>
        <strain evidence="7 8">CGMCC 1.12237</strain>
    </source>
</reference>
<dbReference type="GO" id="GO:0004519">
    <property type="term" value="F:endonuclease activity"/>
    <property type="evidence" value="ECO:0007669"/>
    <property type="project" value="UniProtKB-KW"/>
</dbReference>
<keyword evidence="6" id="KW-0234">DNA repair</keyword>
<dbReference type="PANTHER" id="PTHR31290:SF5">
    <property type="entry name" value="UV-DAMAGE ENDONUCLEASE"/>
    <property type="match status" value="1"/>
</dbReference>
<keyword evidence="2 7" id="KW-0255">Endonuclease</keyword>
<keyword evidence="1" id="KW-0540">Nuclease</keyword>